<gene>
    <name evidence="1" type="ORF">BCF44_109195</name>
</gene>
<organism evidence="1 2">
    <name type="scientific">Kutzneria buriramensis</name>
    <dbReference type="NCBI Taxonomy" id="1045776"/>
    <lineage>
        <taxon>Bacteria</taxon>
        <taxon>Bacillati</taxon>
        <taxon>Actinomycetota</taxon>
        <taxon>Actinomycetes</taxon>
        <taxon>Pseudonocardiales</taxon>
        <taxon>Pseudonocardiaceae</taxon>
        <taxon>Kutzneria</taxon>
    </lineage>
</organism>
<reference evidence="1 2" key="1">
    <citation type="submission" date="2018-08" db="EMBL/GenBank/DDBJ databases">
        <title>Genomic Encyclopedia of Archaeal and Bacterial Type Strains, Phase II (KMG-II): from individual species to whole genera.</title>
        <authorList>
            <person name="Goeker M."/>
        </authorList>
    </citation>
    <scope>NUCLEOTIDE SEQUENCE [LARGE SCALE GENOMIC DNA]</scope>
    <source>
        <strain evidence="1 2">DSM 45791</strain>
    </source>
</reference>
<keyword evidence="2" id="KW-1185">Reference proteome</keyword>
<dbReference type="EMBL" id="QUNO01000009">
    <property type="protein sequence ID" value="REH43652.1"/>
    <property type="molecule type" value="Genomic_DNA"/>
</dbReference>
<proteinExistence type="predicted"/>
<evidence type="ECO:0000313" key="2">
    <source>
        <dbReference type="Proteomes" id="UP000256269"/>
    </source>
</evidence>
<protein>
    <recommendedName>
        <fullName evidence="3">C1q domain-containing protein</fullName>
    </recommendedName>
</protein>
<sequence length="190" mass="20082">MVAMTALTSFVDGNIPHQGDLNNYGTNIDALCQLTTGKTAASGVSSKPLVKVALNANQSIAGNTLTIPSWNAASANTDNMWVVSNPTFLTVRTAGWYAILLQTSWASGTLTERNLGIMINGTTENTNSVAKNDYFGSPADNIYLQVTAYEHLAVGATIYGYVYQTSGGSLNLLSAAPAGTYLSARWDAPY</sequence>
<dbReference type="AlphaFoldDB" id="A0A3E0HEI6"/>
<comment type="caution">
    <text evidence="1">The sequence shown here is derived from an EMBL/GenBank/DDBJ whole genome shotgun (WGS) entry which is preliminary data.</text>
</comment>
<dbReference type="Proteomes" id="UP000256269">
    <property type="component" value="Unassembled WGS sequence"/>
</dbReference>
<evidence type="ECO:0000313" key="1">
    <source>
        <dbReference type="EMBL" id="REH43652.1"/>
    </source>
</evidence>
<evidence type="ECO:0008006" key="3">
    <source>
        <dbReference type="Google" id="ProtNLM"/>
    </source>
</evidence>
<accession>A0A3E0HEI6</accession>
<dbReference type="RefSeq" id="WP_116177094.1">
    <property type="nucleotide sequence ID" value="NZ_CP144375.1"/>
</dbReference>
<name>A0A3E0HEI6_9PSEU</name>